<dbReference type="SMART" id="SM00173">
    <property type="entry name" value="RAS"/>
    <property type="match status" value="1"/>
</dbReference>
<dbReference type="NCBIfam" id="TIGR00231">
    <property type="entry name" value="small_GTP"/>
    <property type="match status" value="1"/>
</dbReference>
<dbReference type="FunFam" id="3.40.50.300:FF:001447">
    <property type="entry name" value="Ras-related protein Rab-1B"/>
    <property type="match status" value="1"/>
</dbReference>
<evidence type="ECO:0000313" key="3">
    <source>
        <dbReference type="EMBL" id="QKF93897.1"/>
    </source>
</evidence>
<evidence type="ECO:0000256" key="2">
    <source>
        <dbReference type="ARBA" id="ARBA00022741"/>
    </source>
</evidence>
<dbReference type="SMART" id="SM00177">
    <property type="entry name" value="ARF"/>
    <property type="match status" value="1"/>
</dbReference>
<protein>
    <submittedName>
        <fullName evidence="3">Rab-related GTPase protein</fullName>
    </submittedName>
</protein>
<dbReference type="PRINTS" id="PR00449">
    <property type="entry name" value="RASTRNSFRMNG"/>
</dbReference>
<comment type="subcellular location">
    <subcellularLocation>
        <location evidence="1">Host cell membrane</location>
        <topology evidence="1">Lipid-anchor</topology>
        <orientation evidence="1">Cytoplasmic side</orientation>
    </subcellularLocation>
</comment>
<dbReference type="PANTHER" id="PTHR47978">
    <property type="match status" value="1"/>
</dbReference>
<organism evidence="3 4">
    <name type="scientific">Fadolivirus FV1/VV64</name>
    <dbReference type="NCBI Taxonomy" id="3070911"/>
    <lineage>
        <taxon>Viruses</taxon>
        <taxon>Varidnaviria</taxon>
        <taxon>Bamfordvirae</taxon>
        <taxon>Nucleocytoviricota</taxon>
        <taxon>Megaviricetes</taxon>
        <taxon>Imitervirales</taxon>
        <taxon>Mimiviridae</taxon>
        <taxon>Klosneuvirinae</taxon>
        <taxon>Fadolivirus</taxon>
        <taxon>Fadolivirus algeromassiliense</taxon>
    </lineage>
</organism>
<dbReference type="InterPro" id="IPR005225">
    <property type="entry name" value="Small_GTP-bd"/>
</dbReference>
<accession>A0A7D3V8Q0</accession>
<name>A0A7D3V8Q0_9VIRU</name>
<dbReference type="SMART" id="SM00175">
    <property type="entry name" value="RAB"/>
    <property type="match status" value="1"/>
</dbReference>
<evidence type="ECO:0000313" key="4">
    <source>
        <dbReference type="Proteomes" id="UP001162001"/>
    </source>
</evidence>
<dbReference type="Gene3D" id="3.40.50.300">
    <property type="entry name" value="P-loop containing nucleotide triphosphate hydrolases"/>
    <property type="match status" value="1"/>
</dbReference>
<proteinExistence type="predicted"/>
<reference evidence="3 4" key="1">
    <citation type="submission" date="2020-04" db="EMBL/GenBank/DDBJ databases">
        <title>Advantages and limits of metagenomic assembly and binning of a giant virus.</title>
        <authorList>
            <person name="Schulz F."/>
            <person name="Andreani J."/>
            <person name="Francis R."/>
            <person name="Boudjemaa H."/>
            <person name="Bou Khalil J.Y."/>
            <person name="Lee J."/>
            <person name="La Scola B."/>
            <person name="Woyke T."/>
        </authorList>
    </citation>
    <scope>NUCLEOTIDE SEQUENCE [LARGE SCALE GENOMIC DNA]</scope>
    <source>
        <strain evidence="3 4">FV1/VV64</strain>
    </source>
</reference>
<dbReference type="InterPro" id="IPR001806">
    <property type="entry name" value="Small_GTPase"/>
</dbReference>
<dbReference type="PROSITE" id="PS51419">
    <property type="entry name" value="RAB"/>
    <property type="match status" value="1"/>
</dbReference>
<dbReference type="EMBL" id="MT418680">
    <property type="protein sequence ID" value="QKF93897.1"/>
    <property type="molecule type" value="Genomic_DNA"/>
</dbReference>
<keyword evidence="2" id="KW-0547">Nucleotide-binding</keyword>
<dbReference type="GO" id="GO:0020002">
    <property type="term" value="C:host cell plasma membrane"/>
    <property type="evidence" value="ECO:0007669"/>
    <property type="project" value="UniProtKB-SubCell"/>
</dbReference>
<dbReference type="InterPro" id="IPR027417">
    <property type="entry name" value="P-loop_NTPase"/>
</dbReference>
<dbReference type="SUPFAM" id="SSF52540">
    <property type="entry name" value="P-loop containing nucleoside triphosphate hydrolases"/>
    <property type="match status" value="1"/>
</dbReference>
<gene>
    <name evidence="3" type="ORF">Fadolivirus_1_439</name>
</gene>
<dbReference type="Proteomes" id="UP001162001">
    <property type="component" value="Segment"/>
</dbReference>
<evidence type="ECO:0000256" key="1">
    <source>
        <dbReference type="ARBA" id="ARBA00004112"/>
    </source>
</evidence>
<dbReference type="Pfam" id="PF00071">
    <property type="entry name" value="Ras"/>
    <property type="match status" value="1"/>
</dbReference>
<keyword evidence="4" id="KW-1185">Reference proteome</keyword>
<dbReference type="SMART" id="SM00174">
    <property type="entry name" value="RHO"/>
    <property type="match status" value="1"/>
</dbReference>
<sequence>MKNNLPSIKMTVLGESTTGKTSMTYRLVKREFSDSIESTIGASFMTLQYDNVKYEIWDTAGQERYLSLVSMYFRNADLILMVYDMSRPETMERLIYYMKRITEELKNDYRIIVIGNKMDLVIKSEIPYIENLVKEKFSNNGYSSDKIEFMTISTKTGANYELLIDNLKTLGKTLAENKLGTSRENIIKLQDPTNYEYQSDTFKNAYGYCNC</sequence>
<dbReference type="GO" id="GO:0003924">
    <property type="term" value="F:GTPase activity"/>
    <property type="evidence" value="ECO:0007669"/>
    <property type="project" value="InterPro"/>
</dbReference>
<dbReference type="GO" id="GO:0005525">
    <property type="term" value="F:GTP binding"/>
    <property type="evidence" value="ECO:0007669"/>
    <property type="project" value="InterPro"/>
</dbReference>
<dbReference type="PROSITE" id="PS51417">
    <property type="entry name" value="ARF"/>
    <property type="match status" value="1"/>
</dbReference>